<feature type="compositionally biased region" description="Polar residues" evidence="8">
    <location>
        <begin position="360"/>
        <end position="373"/>
    </location>
</feature>
<evidence type="ECO:0000259" key="10">
    <source>
        <dbReference type="Pfam" id="PF03600"/>
    </source>
</evidence>
<dbReference type="InterPro" id="IPR004680">
    <property type="entry name" value="Cit_transptr-like_dom"/>
</dbReference>
<dbReference type="InterPro" id="IPR000802">
    <property type="entry name" value="Arsenical_pump_ArsB"/>
</dbReference>
<evidence type="ECO:0000256" key="8">
    <source>
        <dbReference type="SAM" id="MobiDB-lite"/>
    </source>
</evidence>
<dbReference type="OMA" id="FCGTNIG"/>
<sequence>MADNLTAFSWLSLIVFAIVIFFCIHPLRVPIPFTHGRFGVSHIWLDIATAPIVGILVLLATTSINGLVLRDGIVGSEHGIQPYSVVLLIFALAYICISIDVTGFFEYVAFQVTKRGGSSGHRLFLYLFLLSTIMTIFTSNDVVVLTITPIVCYLTQETKTDPKAYLVSTFIVCNIASLALYIGNPTNIIVAQAFRINFIQYSAWMGLPTLLAVGLAYLMCFVVLRSHIPVNIPSPPPEAEERYQIRDRWGAFIGCAVLLACLLGLMIVPIFADVPVWMLTLPFGAIMIGKDMIMDLTRNCRPQKTEHENIELGSGGTSEVRMLRRESSNEQNVSLSSESVENKECLIESKDASAEDNISVEMNGTHSGPTNSVRTERNSVASASSRVPAPSRSRLGSRQGSSLAEVESCDGSDLLVEETRKKSSIVSRMSAWSNALPTVYHVTVRLPWKLIPFALGMFILCESLAANGWTSLLAKGMAHLSVGGHMIPMVFFTGLVTTVACSVLNNLPMTILFARVFSHPDFDATMLSIIGSSEADSARVVYALRRGGMFALIIGSNFGGNLTYLGALAGLMWDDLLRKRGMGIKQTQFFIWCIIIMPVVLFGALAVLVAEFAVEGYYM</sequence>
<feature type="domain" description="Citrate transporter-like" evidence="10">
    <location>
        <begin position="67"/>
        <end position="275"/>
    </location>
</feature>
<dbReference type="InParanoid" id="A0A0L0HJY6"/>
<dbReference type="PRINTS" id="PR00758">
    <property type="entry name" value="ARSENICPUMP"/>
</dbReference>
<dbReference type="OrthoDB" id="442352at2759"/>
<feature type="transmembrane region" description="Helical" evidence="9">
    <location>
        <begin position="249"/>
        <end position="268"/>
    </location>
</feature>
<keyword evidence="7 9" id="KW-0472">Membrane</keyword>
<dbReference type="VEuPathDB" id="FungiDB:SPPG_04284"/>
<organism evidence="11 12">
    <name type="scientific">Spizellomyces punctatus (strain DAOM BR117)</name>
    <dbReference type="NCBI Taxonomy" id="645134"/>
    <lineage>
        <taxon>Eukaryota</taxon>
        <taxon>Fungi</taxon>
        <taxon>Fungi incertae sedis</taxon>
        <taxon>Chytridiomycota</taxon>
        <taxon>Chytridiomycota incertae sedis</taxon>
        <taxon>Chytridiomycetes</taxon>
        <taxon>Spizellomycetales</taxon>
        <taxon>Spizellomycetaceae</taxon>
        <taxon>Spizellomyces</taxon>
    </lineage>
</organism>
<comment type="similarity">
    <text evidence="2">Belongs to the CitM (TC 2.A.11) transporter family.</text>
</comment>
<feature type="transmembrane region" description="Helical" evidence="9">
    <location>
        <begin position="47"/>
        <end position="68"/>
    </location>
</feature>
<dbReference type="GeneID" id="27687742"/>
<feature type="transmembrane region" description="Helical" evidence="9">
    <location>
        <begin position="125"/>
        <end position="152"/>
    </location>
</feature>
<evidence type="ECO:0000256" key="4">
    <source>
        <dbReference type="ARBA" id="ARBA00022475"/>
    </source>
</evidence>
<dbReference type="PANTHER" id="PTHR43302">
    <property type="entry name" value="TRANSPORTER ARSB-RELATED"/>
    <property type="match status" value="1"/>
</dbReference>
<feature type="compositionally biased region" description="Low complexity" evidence="8">
    <location>
        <begin position="379"/>
        <end position="403"/>
    </location>
</feature>
<proteinExistence type="inferred from homology"/>
<keyword evidence="6 9" id="KW-1133">Transmembrane helix</keyword>
<dbReference type="AlphaFoldDB" id="A0A0L0HJY6"/>
<feature type="compositionally biased region" description="Polar residues" evidence="8">
    <location>
        <begin position="329"/>
        <end position="339"/>
    </location>
</feature>
<evidence type="ECO:0000256" key="2">
    <source>
        <dbReference type="ARBA" id="ARBA00009843"/>
    </source>
</evidence>
<feature type="transmembrane region" description="Helical" evidence="9">
    <location>
        <begin position="549"/>
        <end position="569"/>
    </location>
</feature>
<dbReference type="GO" id="GO:0015105">
    <property type="term" value="F:arsenite transmembrane transporter activity"/>
    <property type="evidence" value="ECO:0007669"/>
    <property type="project" value="InterPro"/>
</dbReference>
<accession>A0A0L0HJY6</accession>
<evidence type="ECO:0000313" key="12">
    <source>
        <dbReference type="Proteomes" id="UP000053201"/>
    </source>
</evidence>
<dbReference type="eggNOG" id="KOG2639">
    <property type="taxonomic scope" value="Eukaryota"/>
</dbReference>
<feature type="transmembrane region" description="Helical" evidence="9">
    <location>
        <begin position="164"/>
        <end position="183"/>
    </location>
</feature>
<evidence type="ECO:0000256" key="1">
    <source>
        <dbReference type="ARBA" id="ARBA00004651"/>
    </source>
</evidence>
<feature type="transmembrane region" description="Helical" evidence="9">
    <location>
        <begin position="589"/>
        <end position="614"/>
    </location>
</feature>
<dbReference type="Proteomes" id="UP000053201">
    <property type="component" value="Unassembled WGS sequence"/>
</dbReference>
<feature type="transmembrane region" description="Helical" evidence="9">
    <location>
        <begin position="80"/>
        <end position="105"/>
    </location>
</feature>
<dbReference type="PANTHER" id="PTHR43302:SF5">
    <property type="entry name" value="TRANSPORTER ARSB-RELATED"/>
    <property type="match status" value="1"/>
</dbReference>
<evidence type="ECO:0000313" key="11">
    <source>
        <dbReference type="EMBL" id="KND01195.1"/>
    </source>
</evidence>
<keyword evidence="4" id="KW-1003">Cell membrane</keyword>
<feature type="transmembrane region" description="Helical" evidence="9">
    <location>
        <begin position="450"/>
        <end position="474"/>
    </location>
</feature>
<feature type="transmembrane region" description="Helical" evidence="9">
    <location>
        <begin position="7"/>
        <end position="27"/>
    </location>
</feature>
<dbReference type="RefSeq" id="XP_016609234.1">
    <property type="nucleotide sequence ID" value="XM_016752528.1"/>
</dbReference>
<protein>
    <recommendedName>
        <fullName evidence="10">Citrate transporter-like domain-containing protein</fullName>
    </recommendedName>
</protein>
<dbReference type="Pfam" id="PF02040">
    <property type="entry name" value="ArsB"/>
    <property type="match status" value="1"/>
</dbReference>
<comment type="subcellular location">
    <subcellularLocation>
        <location evidence="1">Cell membrane</location>
        <topology evidence="1">Multi-pass membrane protein</topology>
    </subcellularLocation>
</comment>
<dbReference type="STRING" id="645134.A0A0L0HJY6"/>
<dbReference type="Pfam" id="PF03600">
    <property type="entry name" value="CitMHS"/>
    <property type="match status" value="1"/>
</dbReference>
<evidence type="ECO:0000256" key="7">
    <source>
        <dbReference type="ARBA" id="ARBA00023136"/>
    </source>
</evidence>
<evidence type="ECO:0000256" key="3">
    <source>
        <dbReference type="ARBA" id="ARBA00022448"/>
    </source>
</evidence>
<evidence type="ECO:0000256" key="9">
    <source>
        <dbReference type="SAM" id="Phobius"/>
    </source>
</evidence>
<gene>
    <name evidence="11" type="ORF">SPPG_04284</name>
</gene>
<evidence type="ECO:0000256" key="5">
    <source>
        <dbReference type="ARBA" id="ARBA00022692"/>
    </source>
</evidence>
<dbReference type="EMBL" id="KQ257455">
    <property type="protein sequence ID" value="KND01195.1"/>
    <property type="molecule type" value="Genomic_DNA"/>
</dbReference>
<evidence type="ECO:0000256" key="6">
    <source>
        <dbReference type="ARBA" id="ARBA00022989"/>
    </source>
</evidence>
<feature type="region of interest" description="Disordered" evidence="8">
    <location>
        <begin position="356"/>
        <end position="404"/>
    </location>
</feature>
<keyword evidence="3" id="KW-0813">Transport</keyword>
<feature type="transmembrane region" description="Helical" evidence="9">
    <location>
        <begin position="274"/>
        <end position="293"/>
    </location>
</feature>
<feature type="transmembrane region" description="Helical" evidence="9">
    <location>
        <begin position="203"/>
        <end position="224"/>
    </location>
</feature>
<reference evidence="11 12" key="1">
    <citation type="submission" date="2009-08" db="EMBL/GenBank/DDBJ databases">
        <title>The Genome Sequence of Spizellomyces punctatus strain DAOM BR117.</title>
        <authorList>
            <consortium name="The Broad Institute Genome Sequencing Platform"/>
            <person name="Russ C."/>
            <person name="Cuomo C."/>
            <person name="Shea T."/>
            <person name="Young S.K."/>
            <person name="Zeng Q."/>
            <person name="Koehrsen M."/>
            <person name="Haas B."/>
            <person name="Borodovsky M."/>
            <person name="Guigo R."/>
            <person name="Alvarado L."/>
            <person name="Berlin A."/>
            <person name="Bochicchio J."/>
            <person name="Borenstein D."/>
            <person name="Chapman S."/>
            <person name="Chen Z."/>
            <person name="Engels R."/>
            <person name="Freedman E."/>
            <person name="Gellesch M."/>
            <person name="Goldberg J."/>
            <person name="Griggs A."/>
            <person name="Gujja S."/>
            <person name="Heiman D."/>
            <person name="Hepburn T."/>
            <person name="Howarth C."/>
            <person name="Jen D."/>
            <person name="Larson L."/>
            <person name="Lewis B."/>
            <person name="Mehta T."/>
            <person name="Park D."/>
            <person name="Pearson M."/>
            <person name="Roberts A."/>
            <person name="Saif S."/>
            <person name="Shenoy N."/>
            <person name="Sisk P."/>
            <person name="Stolte C."/>
            <person name="Sykes S."/>
            <person name="Thomson T."/>
            <person name="Walk T."/>
            <person name="White J."/>
            <person name="Yandava C."/>
            <person name="Burger G."/>
            <person name="Gray M.W."/>
            <person name="Holland P.W.H."/>
            <person name="King N."/>
            <person name="Lang F.B.F."/>
            <person name="Roger A.J."/>
            <person name="Ruiz-Trillo I."/>
            <person name="Lander E."/>
            <person name="Nusbaum C."/>
        </authorList>
    </citation>
    <scope>NUCLEOTIDE SEQUENCE [LARGE SCALE GENOMIC DNA]</scope>
    <source>
        <strain evidence="11 12">DAOM BR117</strain>
    </source>
</reference>
<name>A0A0L0HJY6_SPIPD</name>
<feature type="region of interest" description="Disordered" evidence="8">
    <location>
        <begin position="309"/>
        <end position="340"/>
    </location>
</feature>
<keyword evidence="12" id="KW-1185">Reference proteome</keyword>
<keyword evidence="5 9" id="KW-0812">Transmembrane</keyword>
<feature type="transmembrane region" description="Helical" evidence="9">
    <location>
        <begin position="486"/>
        <end position="507"/>
    </location>
</feature>
<dbReference type="GO" id="GO:0005886">
    <property type="term" value="C:plasma membrane"/>
    <property type="evidence" value="ECO:0007669"/>
    <property type="project" value="UniProtKB-SubCell"/>
</dbReference>